<keyword evidence="2" id="KW-1185">Reference proteome</keyword>
<evidence type="ECO:0000313" key="2">
    <source>
        <dbReference type="Proteomes" id="UP000275078"/>
    </source>
</evidence>
<gene>
    <name evidence="1" type="ORF">BJ508DRAFT_417937</name>
</gene>
<protein>
    <recommendedName>
        <fullName evidence="3">F-box domain-containing protein</fullName>
    </recommendedName>
</protein>
<dbReference type="AlphaFoldDB" id="A0A3N4HTL2"/>
<accession>A0A3N4HTL2</accession>
<name>A0A3N4HTL2_ASCIM</name>
<sequence length="514" mass="58266">MDMIQSPFSATMFAQHHASSDLSNTFNSRTGICDLPLELWSEVYLLLLDTDAAKLSVTCKQARAFYDSDLRFGMQSFLPKISPILDLRRPGAMPLWKQEALKAHMLKPRWTDEVTGEEKTFDFFGMGQALVEGAGYKETGWTIEWLSGLKDKRYSNHGAPAKRTLEENRLFLKRILERPMFSHKVLLEYSSKTGEIYPRPTGPAQQWSSAWDPSAVPIATSVAEKERMFDTLCTAVRLELKVPCFALYDGKYVNGTRVAKVAQICDHTPLLKMHLRELWKLTVLLKLVILETGEVENSKSNHGNYPLVNSSNLRAAVAGSLNERTRVLGHTDYGEIVYRTCHWLTCTEYYDRQLTTLDTEDREGFRGIFWDENQETFSYMLNLLQHGLDTELSQIPKREPCLAVLRPLAKDADGPAVCEYVKAIELMERQKGGLVLVGEKYGRTPFTAIRISKDGVLSFDEAGEAVDDCSENGRWAVFKKPELERLCRKRLYDINAGATNKGLEDHNYGSEDCS</sequence>
<dbReference type="Proteomes" id="UP000275078">
    <property type="component" value="Unassembled WGS sequence"/>
</dbReference>
<reference evidence="1 2" key="1">
    <citation type="journal article" date="2018" name="Nat. Ecol. Evol.">
        <title>Pezizomycetes genomes reveal the molecular basis of ectomycorrhizal truffle lifestyle.</title>
        <authorList>
            <person name="Murat C."/>
            <person name="Payen T."/>
            <person name="Noel B."/>
            <person name="Kuo A."/>
            <person name="Morin E."/>
            <person name="Chen J."/>
            <person name="Kohler A."/>
            <person name="Krizsan K."/>
            <person name="Balestrini R."/>
            <person name="Da Silva C."/>
            <person name="Montanini B."/>
            <person name="Hainaut M."/>
            <person name="Levati E."/>
            <person name="Barry K.W."/>
            <person name="Belfiori B."/>
            <person name="Cichocki N."/>
            <person name="Clum A."/>
            <person name="Dockter R.B."/>
            <person name="Fauchery L."/>
            <person name="Guy J."/>
            <person name="Iotti M."/>
            <person name="Le Tacon F."/>
            <person name="Lindquist E.A."/>
            <person name="Lipzen A."/>
            <person name="Malagnac F."/>
            <person name="Mello A."/>
            <person name="Molinier V."/>
            <person name="Miyauchi S."/>
            <person name="Poulain J."/>
            <person name="Riccioni C."/>
            <person name="Rubini A."/>
            <person name="Sitrit Y."/>
            <person name="Splivallo R."/>
            <person name="Traeger S."/>
            <person name="Wang M."/>
            <person name="Zifcakova L."/>
            <person name="Wipf D."/>
            <person name="Zambonelli A."/>
            <person name="Paolocci F."/>
            <person name="Nowrousian M."/>
            <person name="Ottonello S."/>
            <person name="Baldrian P."/>
            <person name="Spatafora J.W."/>
            <person name="Henrissat B."/>
            <person name="Nagy L.G."/>
            <person name="Aury J.M."/>
            <person name="Wincker P."/>
            <person name="Grigoriev I.V."/>
            <person name="Bonfante P."/>
            <person name="Martin F.M."/>
        </authorList>
    </citation>
    <scope>NUCLEOTIDE SEQUENCE [LARGE SCALE GENOMIC DNA]</scope>
    <source>
        <strain evidence="1 2">RN42</strain>
    </source>
</reference>
<evidence type="ECO:0000313" key="1">
    <source>
        <dbReference type="EMBL" id="RPA75848.1"/>
    </source>
</evidence>
<organism evidence="1 2">
    <name type="scientific">Ascobolus immersus RN42</name>
    <dbReference type="NCBI Taxonomy" id="1160509"/>
    <lineage>
        <taxon>Eukaryota</taxon>
        <taxon>Fungi</taxon>
        <taxon>Dikarya</taxon>
        <taxon>Ascomycota</taxon>
        <taxon>Pezizomycotina</taxon>
        <taxon>Pezizomycetes</taxon>
        <taxon>Pezizales</taxon>
        <taxon>Ascobolaceae</taxon>
        <taxon>Ascobolus</taxon>
    </lineage>
</organism>
<proteinExistence type="predicted"/>
<dbReference type="EMBL" id="ML119756">
    <property type="protein sequence ID" value="RPA75848.1"/>
    <property type="molecule type" value="Genomic_DNA"/>
</dbReference>
<evidence type="ECO:0008006" key="3">
    <source>
        <dbReference type="Google" id="ProtNLM"/>
    </source>
</evidence>